<dbReference type="AlphaFoldDB" id="A0A382FYQ3"/>
<protein>
    <submittedName>
        <fullName evidence="2">Uncharacterized protein</fullName>
    </submittedName>
</protein>
<reference evidence="2" key="1">
    <citation type="submission" date="2018-05" db="EMBL/GenBank/DDBJ databases">
        <authorList>
            <person name="Lanie J.A."/>
            <person name="Ng W.-L."/>
            <person name="Kazmierczak K.M."/>
            <person name="Andrzejewski T.M."/>
            <person name="Davidsen T.M."/>
            <person name="Wayne K.J."/>
            <person name="Tettelin H."/>
            <person name="Glass J.I."/>
            <person name="Rusch D."/>
            <person name="Podicherti R."/>
            <person name="Tsui H.-C.T."/>
            <person name="Winkler M.E."/>
        </authorList>
    </citation>
    <scope>NUCLEOTIDE SEQUENCE</scope>
</reference>
<accession>A0A382FYQ3</accession>
<sequence>MTIDQSDRQLISNLAHKIVRHGMAVPAIFFLEMVKYMSFIGSQLMVFLGPVITVFIRSESYYKVTHLLEERKNIEFLMLEIERIVSDNKIKESQE</sequence>
<evidence type="ECO:0000313" key="2">
    <source>
        <dbReference type="EMBL" id="SVB67685.1"/>
    </source>
</evidence>
<keyword evidence="1" id="KW-0472">Membrane</keyword>
<organism evidence="2">
    <name type="scientific">marine metagenome</name>
    <dbReference type="NCBI Taxonomy" id="408172"/>
    <lineage>
        <taxon>unclassified sequences</taxon>
        <taxon>metagenomes</taxon>
        <taxon>ecological metagenomes</taxon>
    </lineage>
</organism>
<keyword evidence="1" id="KW-0812">Transmembrane</keyword>
<gene>
    <name evidence="2" type="ORF">METZ01_LOCUS220539</name>
</gene>
<name>A0A382FYQ3_9ZZZZ</name>
<proteinExistence type="predicted"/>
<evidence type="ECO:0000256" key="1">
    <source>
        <dbReference type="SAM" id="Phobius"/>
    </source>
</evidence>
<keyword evidence="1" id="KW-1133">Transmembrane helix</keyword>
<dbReference type="EMBL" id="UINC01052398">
    <property type="protein sequence ID" value="SVB67685.1"/>
    <property type="molecule type" value="Genomic_DNA"/>
</dbReference>
<feature type="transmembrane region" description="Helical" evidence="1">
    <location>
        <begin position="36"/>
        <end position="56"/>
    </location>
</feature>